<protein>
    <submittedName>
        <fullName evidence="2">Uncharacterized protein</fullName>
    </submittedName>
</protein>
<keyword evidence="3" id="KW-1185">Reference proteome</keyword>
<evidence type="ECO:0000313" key="2">
    <source>
        <dbReference type="EMBL" id="MPC89684.1"/>
    </source>
</evidence>
<gene>
    <name evidence="2" type="ORF">E2C01_084638</name>
</gene>
<dbReference type="AlphaFoldDB" id="A0A5B7JB95"/>
<evidence type="ECO:0000313" key="3">
    <source>
        <dbReference type="Proteomes" id="UP000324222"/>
    </source>
</evidence>
<sequence>MSQVGDRLLVCVMEARWEWRQGRGGLAEAQYVVLVMMVVVVMVVVVEVLVVQHDPVRPWDGPVQAGWWRDQCGSPEYVTTCFLYLPSLPSPCPALPCPVLPCPALPYPALPCPTLPCPARTPSSAIFMRTTPLLLLLHLFCLTSFFLF</sequence>
<feature type="transmembrane region" description="Helical" evidence="1">
    <location>
        <begin position="126"/>
        <end position="147"/>
    </location>
</feature>
<evidence type="ECO:0000256" key="1">
    <source>
        <dbReference type="SAM" id="Phobius"/>
    </source>
</evidence>
<dbReference type="Proteomes" id="UP000324222">
    <property type="component" value="Unassembled WGS sequence"/>
</dbReference>
<keyword evidence="1" id="KW-0472">Membrane</keyword>
<organism evidence="2 3">
    <name type="scientific">Portunus trituberculatus</name>
    <name type="common">Swimming crab</name>
    <name type="synonym">Neptunus trituberculatus</name>
    <dbReference type="NCBI Taxonomy" id="210409"/>
    <lineage>
        <taxon>Eukaryota</taxon>
        <taxon>Metazoa</taxon>
        <taxon>Ecdysozoa</taxon>
        <taxon>Arthropoda</taxon>
        <taxon>Crustacea</taxon>
        <taxon>Multicrustacea</taxon>
        <taxon>Malacostraca</taxon>
        <taxon>Eumalacostraca</taxon>
        <taxon>Eucarida</taxon>
        <taxon>Decapoda</taxon>
        <taxon>Pleocyemata</taxon>
        <taxon>Brachyura</taxon>
        <taxon>Eubrachyura</taxon>
        <taxon>Portunoidea</taxon>
        <taxon>Portunidae</taxon>
        <taxon>Portuninae</taxon>
        <taxon>Portunus</taxon>
    </lineage>
</organism>
<comment type="caution">
    <text evidence="2">The sequence shown here is derived from an EMBL/GenBank/DDBJ whole genome shotgun (WGS) entry which is preliminary data.</text>
</comment>
<feature type="transmembrane region" description="Helical" evidence="1">
    <location>
        <begin position="29"/>
        <end position="51"/>
    </location>
</feature>
<proteinExistence type="predicted"/>
<accession>A0A5B7JB95</accession>
<reference evidence="2 3" key="1">
    <citation type="submission" date="2019-05" db="EMBL/GenBank/DDBJ databases">
        <title>Another draft genome of Portunus trituberculatus and its Hox gene families provides insights of decapod evolution.</title>
        <authorList>
            <person name="Jeong J.-H."/>
            <person name="Song I."/>
            <person name="Kim S."/>
            <person name="Choi T."/>
            <person name="Kim D."/>
            <person name="Ryu S."/>
            <person name="Kim W."/>
        </authorList>
    </citation>
    <scope>NUCLEOTIDE SEQUENCE [LARGE SCALE GENOMIC DNA]</scope>
    <source>
        <tissue evidence="2">Muscle</tissue>
    </source>
</reference>
<name>A0A5B7JB95_PORTR</name>
<keyword evidence="1" id="KW-1133">Transmembrane helix</keyword>
<keyword evidence="1" id="KW-0812">Transmembrane</keyword>
<dbReference type="EMBL" id="VSRR010081834">
    <property type="protein sequence ID" value="MPC89684.1"/>
    <property type="molecule type" value="Genomic_DNA"/>
</dbReference>